<dbReference type="FunFam" id="3.40.50.300:FF:000166">
    <property type="entry name" value="vesicle-fusing ATPase isoform X1"/>
    <property type="match status" value="1"/>
</dbReference>
<dbReference type="GO" id="GO:0005524">
    <property type="term" value="F:ATP binding"/>
    <property type="evidence" value="ECO:0007669"/>
    <property type="project" value="UniProtKB-UniRule"/>
</dbReference>
<dbReference type="GO" id="GO:0035494">
    <property type="term" value="P:SNARE complex disassembly"/>
    <property type="evidence" value="ECO:0007669"/>
    <property type="project" value="InterPro"/>
</dbReference>
<keyword evidence="3 6" id="KW-0547">Nucleotide-binding</keyword>
<comment type="cofactor">
    <cofactor evidence="7">
        <name>Mg(2+)</name>
        <dbReference type="ChEBI" id="CHEBI:18420"/>
    </cofactor>
    <text evidence="7">Binds 1 Mg(2+) ion per subunit.</text>
</comment>
<evidence type="ECO:0000256" key="4">
    <source>
        <dbReference type="ARBA" id="ARBA00022840"/>
    </source>
</evidence>
<feature type="domain" description="AAA+ ATPase" evidence="8">
    <location>
        <begin position="273"/>
        <end position="404"/>
    </location>
</feature>
<dbReference type="Gene3D" id="1.10.8.60">
    <property type="match status" value="1"/>
</dbReference>
<gene>
    <name evidence="9" type="ORF">BUALT_Bualt08G0107600</name>
</gene>
<dbReference type="AlphaFoldDB" id="A0AAV6XG74"/>
<keyword evidence="5 7" id="KW-0653">Protein transport</keyword>
<dbReference type="InterPro" id="IPR003960">
    <property type="entry name" value="ATPase_AAA_CS"/>
</dbReference>
<feature type="domain" description="AAA+ ATPase" evidence="8">
    <location>
        <begin position="1"/>
        <end position="141"/>
    </location>
</feature>
<dbReference type="InterPro" id="IPR041569">
    <property type="entry name" value="AAA_lid_3"/>
</dbReference>
<evidence type="ECO:0000259" key="8">
    <source>
        <dbReference type="SMART" id="SM00382"/>
    </source>
</evidence>
<evidence type="ECO:0000256" key="5">
    <source>
        <dbReference type="ARBA" id="ARBA00022927"/>
    </source>
</evidence>
<keyword evidence="7" id="KW-0460">Magnesium</keyword>
<keyword evidence="4 6" id="KW-0067">ATP-binding</keyword>
<dbReference type="PROSITE" id="PS00674">
    <property type="entry name" value="AAA"/>
    <property type="match status" value="1"/>
</dbReference>
<dbReference type="InterPro" id="IPR003959">
    <property type="entry name" value="ATPase_AAA_core"/>
</dbReference>
<keyword evidence="7" id="KW-0479">Metal-binding</keyword>
<keyword evidence="7" id="KW-0378">Hydrolase</keyword>
<evidence type="ECO:0000313" key="9">
    <source>
        <dbReference type="EMBL" id="KAG8378145.1"/>
    </source>
</evidence>
<comment type="function">
    <text evidence="7">Required for vesicle-mediated transport. Catalyzes the fusion of transport vesicles within the Golgi cisternae. Is also required for transport from the endoplasmic reticulum to the Golgi stack. Seems to function as a fusion protein required for the delivery of cargo proteins to all compartments of the Golgi stack independent of vesicle origin.</text>
</comment>
<keyword evidence="7" id="KW-0963">Cytoplasm</keyword>
<comment type="caution">
    <text evidence="9">The sequence shown here is derived from an EMBL/GenBank/DDBJ whole genome shotgun (WGS) entry which is preliminary data.</text>
</comment>
<dbReference type="Pfam" id="PF17862">
    <property type="entry name" value="AAA_lid_3"/>
    <property type="match status" value="1"/>
</dbReference>
<evidence type="ECO:0000313" key="10">
    <source>
        <dbReference type="Proteomes" id="UP000826271"/>
    </source>
</evidence>
<keyword evidence="7" id="KW-0931">ER-Golgi transport</keyword>
<dbReference type="GO" id="GO:0043001">
    <property type="term" value="P:Golgi to plasma membrane protein transport"/>
    <property type="evidence" value="ECO:0007669"/>
    <property type="project" value="TreeGrafter"/>
</dbReference>
<comment type="catalytic activity">
    <reaction evidence="7">
        <text>ATP + H2O = ADP + phosphate + H(+)</text>
        <dbReference type="Rhea" id="RHEA:13065"/>
        <dbReference type="ChEBI" id="CHEBI:15377"/>
        <dbReference type="ChEBI" id="CHEBI:15378"/>
        <dbReference type="ChEBI" id="CHEBI:30616"/>
        <dbReference type="ChEBI" id="CHEBI:43474"/>
        <dbReference type="ChEBI" id="CHEBI:456216"/>
        <dbReference type="EC" id="3.6.4.6"/>
    </reaction>
</comment>
<proteinExistence type="inferred from homology"/>
<dbReference type="GO" id="GO:0046872">
    <property type="term" value="F:metal ion binding"/>
    <property type="evidence" value="ECO:0007669"/>
    <property type="project" value="UniProtKB-UniRule"/>
</dbReference>
<dbReference type="EC" id="3.6.4.6" evidence="7"/>
<dbReference type="GO" id="GO:0006891">
    <property type="term" value="P:intra-Golgi vesicle-mediated transport"/>
    <property type="evidence" value="ECO:0007669"/>
    <property type="project" value="TreeGrafter"/>
</dbReference>
<comment type="subcellular location">
    <subcellularLocation>
        <location evidence="7">Cytoplasm</location>
    </subcellularLocation>
</comment>
<dbReference type="PANTHER" id="PTHR23078">
    <property type="entry name" value="VESICULAR-FUSION PROTEIN NSF"/>
    <property type="match status" value="1"/>
</dbReference>
<comment type="similarity">
    <text evidence="1 6">Belongs to the AAA ATPase family.</text>
</comment>
<evidence type="ECO:0000256" key="3">
    <source>
        <dbReference type="ARBA" id="ARBA00022741"/>
    </source>
</evidence>
<dbReference type="EMBL" id="WHWC01000008">
    <property type="protein sequence ID" value="KAG8378145.1"/>
    <property type="molecule type" value="Genomic_DNA"/>
</dbReference>
<dbReference type="Gene3D" id="3.40.50.300">
    <property type="entry name" value="P-loop containing nucleotide triphosphate hydrolases"/>
    <property type="match status" value="2"/>
</dbReference>
<dbReference type="InterPro" id="IPR039812">
    <property type="entry name" value="Vesicle-fus_ATPase"/>
</dbReference>
<dbReference type="FunFam" id="3.40.50.300:FF:000154">
    <property type="entry name" value="Vesicle-fusing ATPase 1"/>
    <property type="match status" value="1"/>
</dbReference>
<dbReference type="InterPro" id="IPR003593">
    <property type="entry name" value="AAA+_ATPase"/>
</dbReference>
<dbReference type="GO" id="GO:0005795">
    <property type="term" value="C:Golgi stack"/>
    <property type="evidence" value="ECO:0007669"/>
    <property type="project" value="TreeGrafter"/>
</dbReference>
<accession>A0AAV6XG74</accession>
<evidence type="ECO:0000256" key="1">
    <source>
        <dbReference type="ARBA" id="ARBA00006914"/>
    </source>
</evidence>
<dbReference type="Pfam" id="PF00004">
    <property type="entry name" value="AAA"/>
    <property type="match status" value="2"/>
</dbReference>
<dbReference type="GO" id="GO:0016887">
    <property type="term" value="F:ATP hydrolysis activity"/>
    <property type="evidence" value="ECO:0007669"/>
    <property type="project" value="InterPro"/>
</dbReference>
<sequence length="493" mass="54083">MVLYGPPGTGKTLIARTMANIMDAQIKVINGPEIFTKYVGDSEKNVREIFSEARSDYKRNGEKSRLHFIVFDEIDSIARRRGSDSTTSYDTVVNQLLTMIDGYSQMNNIFLIGTTNRIELVDPALLRPGRLEITLEINLPDKKGREEILEIHSEFLRRKGFLNSTVDLKQIALETKGLSGADLDGLINTAFSYAIERASGGYLQAIDEEKISLGQEDLKNAMAKARPKMAKHISDFLARCRYNGFVTCGGTNEKVLKKIGLLANRASTNKLIPIASCLLEGPSGTGKTAIAATVAFARASTYVNVISPQLMIGFSESSKCNHILKVLEEAHGSTSSLIIFDDIERLIEYKSTGNVAMTLSSFLTCLPPEGKNVFVIGTTSNQELLGSSGLLDAFTQKLNVPELEASCIEMILKNVLGSSALFQDEQYSVAANSISHVPIKKLYMDLGVARNDKLEFDSSSLDRCVDFLLEDDVNTLQDAPDCFGFAGKRKLVV</sequence>
<dbReference type="Proteomes" id="UP000826271">
    <property type="component" value="Unassembled WGS sequence"/>
</dbReference>
<keyword evidence="2 7" id="KW-0813">Transport</keyword>
<protein>
    <recommendedName>
        <fullName evidence="7">Vesicle-fusing ATPase</fullName>
        <ecNumber evidence="7">3.6.4.6</ecNumber>
    </recommendedName>
</protein>
<name>A0AAV6XG74_9LAMI</name>
<keyword evidence="10" id="KW-1185">Reference proteome</keyword>
<evidence type="ECO:0000256" key="2">
    <source>
        <dbReference type="ARBA" id="ARBA00022448"/>
    </source>
</evidence>
<organism evidence="9 10">
    <name type="scientific">Buddleja alternifolia</name>
    <dbReference type="NCBI Taxonomy" id="168488"/>
    <lineage>
        <taxon>Eukaryota</taxon>
        <taxon>Viridiplantae</taxon>
        <taxon>Streptophyta</taxon>
        <taxon>Embryophyta</taxon>
        <taxon>Tracheophyta</taxon>
        <taxon>Spermatophyta</taxon>
        <taxon>Magnoliopsida</taxon>
        <taxon>eudicotyledons</taxon>
        <taxon>Gunneridae</taxon>
        <taxon>Pentapetalae</taxon>
        <taxon>asterids</taxon>
        <taxon>lamiids</taxon>
        <taxon>Lamiales</taxon>
        <taxon>Scrophulariaceae</taxon>
        <taxon>Buddlejeae</taxon>
        <taxon>Buddleja</taxon>
    </lineage>
</organism>
<evidence type="ECO:0000256" key="6">
    <source>
        <dbReference type="RuleBase" id="RU003651"/>
    </source>
</evidence>
<reference evidence="9" key="1">
    <citation type="submission" date="2019-10" db="EMBL/GenBank/DDBJ databases">
        <authorList>
            <person name="Zhang R."/>
            <person name="Pan Y."/>
            <person name="Wang J."/>
            <person name="Ma R."/>
            <person name="Yu S."/>
        </authorList>
    </citation>
    <scope>NUCLEOTIDE SEQUENCE</scope>
    <source>
        <strain evidence="9">LA-IB0</strain>
        <tissue evidence="9">Leaf</tissue>
    </source>
</reference>
<evidence type="ECO:0000256" key="7">
    <source>
        <dbReference type="RuleBase" id="RU367045"/>
    </source>
</evidence>
<dbReference type="PANTHER" id="PTHR23078:SF3">
    <property type="entry name" value="VESICLE-FUSING ATPASE"/>
    <property type="match status" value="1"/>
</dbReference>
<dbReference type="InterPro" id="IPR027417">
    <property type="entry name" value="P-loop_NTPase"/>
</dbReference>
<dbReference type="SMART" id="SM00382">
    <property type="entry name" value="AAA"/>
    <property type="match status" value="2"/>
</dbReference>
<dbReference type="SUPFAM" id="SSF52540">
    <property type="entry name" value="P-loop containing nucleoside triphosphate hydrolases"/>
    <property type="match status" value="2"/>
</dbReference>